<evidence type="ECO:0000313" key="1">
    <source>
        <dbReference type="EMBL" id="KAA8528607.1"/>
    </source>
</evidence>
<reference evidence="1 2" key="1">
    <citation type="submission" date="2019-09" db="EMBL/GenBank/DDBJ databases">
        <title>A chromosome-level genome assembly of the Chinese tupelo Nyssa sinensis.</title>
        <authorList>
            <person name="Yang X."/>
            <person name="Kang M."/>
            <person name="Yang Y."/>
            <person name="Xiong H."/>
            <person name="Wang M."/>
            <person name="Zhang Z."/>
            <person name="Wang Z."/>
            <person name="Wu H."/>
            <person name="Ma T."/>
            <person name="Liu J."/>
            <person name="Xi Z."/>
        </authorList>
    </citation>
    <scope>NUCLEOTIDE SEQUENCE [LARGE SCALE GENOMIC DNA]</scope>
    <source>
        <strain evidence="1">J267</strain>
        <tissue evidence="1">Leaf</tissue>
    </source>
</reference>
<name>A0A5J5AGM2_9ASTE</name>
<keyword evidence="2" id="KW-1185">Reference proteome</keyword>
<dbReference type="EMBL" id="CM018045">
    <property type="protein sequence ID" value="KAA8528607.1"/>
    <property type="molecule type" value="Genomic_DNA"/>
</dbReference>
<accession>A0A5J5AGM2</accession>
<protein>
    <submittedName>
        <fullName evidence="1">Uncharacterized protein</fullName>
    </submittedName>
</protein>
<dbReference type="Proteomes" id="UP000325577">
    <property type="component" value="Linkage Group LG21"/>
</dbReference>
<evidence type="ECO:0000313" key="2">
    <source>
        <dbReference type="Proteomes" id="UP000325577"/>
    </source>
</evidence>
<sequence>MPKEIKGNETKGTALCLQVVHSFHDADFGTLSAKIHTYTERSSQSQRENDVSEFCLPSILATVKASTLRLVSKTAINDEQKTLIYSDLILQILWHLKASSSTKDS</sequence>
<gene>
    <name evidence="1" type="ORF">F0562_035962</name>
</gene>
<proteinExistence type="predicted"/>
<dbReference type="AlphaFoldDB" id="A0A5J5AGM2"/>
<organism evidence="1 2">
    <name type="scientific">Nyssa sinensis</name>
    <dbReference type="NCBI Taxonomy" id="561372"/>
    <lineage>
        <taxon>Eukaryota</taxon>
        <taxon>Viridiplantae</taxon>
        <taxon>Streptophyta</taxon>
        <taxon>Embryophyta</taxon>
        <taxon>Tracheophyta</taxon>
        <taxon>Spermatophyta</taxon>
        <taxon>Magnoliopsida</taxon>
        <taxon>eudicotyledons</taxon>
        <taxon>Gunneridae</taxon>
        <taxon>Pentapetalae</taxon>
        <taxon>asterids</taxon>
        <taxon>Cornales</taxon>
        <taxon>Nyssaceae</taxon>
        <taxon>Nyssa</taxon>
    </lineage>
</organism>